<reference evidence="3" key="3">
    <citation type="submission" date="2025-09" db="UniProtKB">
        <authorList>
            <consortium name="Ensembl"/>
        </authorList>
    </citation>
    <scope>IDENTIFICATION</scope>
</reference>
<dbReference type="PANTHER" id="PTHR33560:SF1">
    <property type="entry name" value="PROTEIN FAM227A"/>
    <property type="match status" value="1"/>
</dbReference>
<protein>
    <submittedName>
        <fullName evidence="3">Uncharacterized protein</fullName>
    </submittedName>
</protein>
<keyword evidence="4" id="KW-1185">Reference proteome</keyword>
<reference evidence="3" key="2">
    <citation type="submission" date="2025-08" db="UniProtKB">
        <authorList>
            <consortium name="Ensembl"/>
        </authorList>
    </citation>
    <scope>IDENTIFICATION</scope>
</reference>
<name>A0AAR2L4I1_PYGNA</name>
<dbReference type="Proteomes" id="UP001501920">
    <property type="component" value="Chromosome 19"/>
</dbReference>
<evidence type="ECO:0000313" key="4">
    <source>
        <dbReference type="Proteomes" id="UP001501920"/>
    </source>
</evidence>
<evidence type="ECO:0000256" key="2">
    <source>
        <dbReference type="SAM" id="MobiDB-lite"/>
    </source>
</evidence>
<accession>A0AAR2L4I1</accession>
<dbReference type="Ensembl" id="ENSPNAT00000076064.1">
    <property type="protein sequence ID" value="ENSPNAP00000069552.1"/>
    <property type="gene ID" value="ENSPNAG00000012140.2"/>
</dbReference>
<dbReference type="GeneTree" id="ENSGT00940000169177"/>
<organism evidence="3 4">
    <name type="scientific">Pygocentrus nattereri</name>
    <name type="common">Red-bellied piranha</name>
    <dbReference type="NCBI Taxonomy" id="42514"/>
    <lineage>
        <taxon>Eukaryota</taxon>
        <taxon>Metazoa</taxon>
        <taxon>Chordata</taxon>
        <taxon>Craniata</taxon>
        <taxon>Vertebrata</taxon>
        <taxon>Euteleostomi</taxon>
        <taxon>Actinopterygii</taxon>
        <taxon>Neopterygii</taxon>
        <taxon>Teleostei</taxon>
        <taxon>Ostariophysi</taxon>
        <taxon>Characiformes</taxon>
        <taxon>Characoidei</taxon>
        <taxon>Pygocentrus</taxon>
    </lineage>
</organism>
<feature type="region of interest" description="Disordered" evidence="2">
    <location>
        <begin position="295"/>
        <end position="314"/>
    </location>
</feature>
<dbReference type="PANTHER" id="PTHR33560">
    <property type="entry name" value="PROTEIN FAM227B"/>
    <property type="match status" value="1"/>
</dbReference>
<sequence>MEEVNRLCVRILVHQEDVKENPVSARKRQDSLRESAQSPVMCLLGTMATLSEAISQLPLLPRPGHPMQIRSADGKIQPESTADDEKTEKPRSLPWSTSHKSRVATEKRGERMKMVELYQCPVFTDIPVPLPHDTAYATIVTHVVQAQRHLVHKPSLKASFQTILSSSTVEHFVIDSFWWFFLYNFQPDRKTQDRLFCRIAENYISILTQNLSTRSGTTFLRWSGPPWTLTQQYFSSTLSQTLYCCFCCSFPQSCSFRNQAFLTALCSTAYQWTGGICPAPEVYKTWDFEALEPDEATGVSESEKRQKESGSTLTLSESMFSSTSLFNPPIHNQHGSLTGPKKSRRGSDANEASIICSRNNMAITSHKSISEDDVIGTDLKALTDHVNYTSLRESHAVYKCVELRQCVFNVWGNSPLVQHYMTTLNLKQTVGHDLLVRRSQIQKLPPYPYMLNPIHSEISSFLHTHSPP</sequence>
<reference evidence="3 4" key="1">
    <citation type="submission" date="2020-10" db="EMBL/GenBank/DDBJ databases">
        <title>Pygocentrus nattereri (red-bellied piranha) genome, fPygNat1, primary haplotype.</title>
        <authorList>
            <person name="Myers G."/>
            <person name="Meyer A."/>
            <person name="Karagic N."/>
            <person name="Pippel M."/>
            <person name="Winkler S."/>
            <person name="Tracey A."/>
            <person name="Wood J."/>
            <person name="Formenti G."/>
            <person name="Howe K."/>
            <person name="Fedrigo O."/>
            <person name="Jarvis E.D."/>
        </authorList>
    </citation>
    <scope>NUCLEOTIDE SEQUENCE [LARGE SCALE GENOMIC DNA]</scope>
</reference>
<dbReference type="InterPro" id="IPR029417">
    <property type="entry name" value="FAM227"/>
</dbReference>
<evidence type="ECO:0000256" key="1">
    <source>
        <dbReference type="ARBA" id="ARBA00008666"/>
    </source>
</evidence>
<dbReference type="Pfam" id="PF14922">
    <property type="entry name" value="FWWh"/>
    <property type="match status" value="1"/>
</dbReference>
<comment type="similarity">
    <text evidence="1">Belongs to the FAM227 family.</text>
</comment>
<evidence type="ECO:0000313" key="3">
    <source>
        <dbReference type="Ensembl" id="ENSPNAP00000069552.1"/>
    </source>
</evidence>
<dbReference type="AlphaFoldDB" id="A0AAR2L4I1"/>
<feature type="region of interest" description="Disordered" evidence="2">
    <location>
        <begin position="59"/>
        <end position="106"/>
    </location>
</feature>
<feature type="region of interest" description="Disordered" evidence="2">
    <location>
        <begin position="327"/>
        <end position="349"/>
    </location>
</feature>
<proteinExistence type="inferred from homology"/>